<protein>
    <submittedName>
        <fullName evidence="1">Uncharacterized protein</fullName>
    </submittedName>
</protein>
<dbReference type="EMBL" id="CM042009">
    <property type="protein sequence ID" value="KAI3791843.1"/>
    <property type="molecule type" value="Genomic_DNA"/>
</dbReference>
<organism evidence="1 2">
    <name type="scientific">Cichorium intybus</name>
    <name type="common">Chicory</name>
    <dbReference type="NCBI Taxonomy" id="13427"/>
    <lineage>
        <taxon>Eukaryota</taxon>
        <taxon>Viridiplantae</taxon>
        <taxon>Streptophyta</taxon>
        <taxon>Embryophyta</taxon>
        <taxon>Tracheophyta</taxon>
        <taxon>Spermatophyta</taxon>
        <taxon>Magnoliopsida</taxon>
        <taxon>eudicotyledons</taxon>
        <taxon>Gunneridae</taxon>
        <taxon>Pentapetalae</taxon>
        <taxon>asterids</taxon>
        <taxon>campanulids</taxon>
        <taxon>Asterales</taxon>
        <taxon>Asteraceae</taxon>
        <taxon>Cichorioideae</taxon>
        <taxon>Cichorieae</taxon>
        <taxon>Cichoriinae</taxon>
        <taxon>Cichorium</taxon>
    </lineage>
</organism>
<dbReference type="Proteomes" id="UP001055811">
    <property type="component" value="Linkage Group LG01"/>
</dbReference>
<accession>A0ACB9H7J3</accession>
<evidence type="ECO:0000313" key="2">
    <source>
        <dbReference type="Proteomes" id="UP001055811"/>
    </source>
</evidence>
<reference evidence="2" key="1">
    <citation type="journal article" date="2022" name="Mol. Ecol. Resour.">
        <title>The genomes of chicory, endive, great burdock and yacon provide insights into Asteraceae palaeo-polyploidization history and plant inulin production.</title>
        <authorList>
            <person name="Fan W."/>
            <person name="Wang S."/>
            <person name="Wang H."/>
            <person name="Wang A."/>
            <person name="Jiang F."/>
            <person name="Liu H."/>
            <person name="Zhao H."/>
            <person name="Xu D."/>
            <person name="Zhang Y."/>
        </authorList>
    </citation>
    <scope>NUCLEOTIDE SEQUENCE [LARGE SCALE GENOMIC DNA]</scope>
    <source>
        <strain evidence="2">cv. Punajuju</strain>
    </source>
</reference>
<reference evidence="1 2" key="2">
    <citation type="journal article" date="2022" name="Mol. Ecol. Resour.">
        <title>The genomes of chicory, endive, great burdock and yacon provide insights into Asteraceae paleo-polyploidization history and plant inulin production.</title>
        <authorList>
            <person name="Fan W."/>
            <person name="Wang S."/>
            <person name="Wang H."/>
            <person name="Wang A."/>
            <person name="Jiang F."/>
            <person name="Liu H."/>
            <person name="Zhao H."/>
            <person name="Xu D."/>
            <person name="Zhang Y."/>
        </authorList>
    </citation>
    <scope>NUCLEOTIDE SEQUENCE [LARGE SCALE GENOMIC DNA]</scope>
    <source>
        <strain evidence="2">cv. Punajuju</strain>
        <tissue evidence="1">Leaves</tissue>
    </source>
</reference>
<name>A0ACB9H7J3_CICIN</name>
<keyword evidence="2" id="KW-1185">Reference proteome</keyword>
<comment type="caution">
    <text evidence="1">The sequence shown here is derived from an EMBL/GenBank/DDBJ whole genome shotgun (WGS) entry which is preliminary data.</text>
</comment>
<proteinExistence type="predicted"/>
<gene>
    <name evidence="1" type="ORF">L2E82_05706</name>
</gene>
<evidence type="ECO:0000313" key="1">
    <source>
        <dbReference type="EMBL" id="KAI3791843.1"/>
    </source>
</evidence>
<sequence length="71" mass="7936">MTTKMAAGLETAVGTGEVDDVAVYEKILEDLGINVEKIWLLNSLIQAVLLLRWSNTSRVCSSFCCFRIQDR</sequence>